<comment type="caution">
    <text evidence="4">The sequence shown here is derived from an EMBL/GenBank/DDBJ whole genome shotgun (WGS) entry which is preliminary data.</text>
</comment>
<feature type="non-terminal residue" evidence="4">
    <location>
        <position position="439"/>
    </location>
</feature>
<evidence type="ECO:0000313" key="5">
    <source>
        <dbReference type="Proteomes" id="UP000585665"/>
    </source>
</evidence>
<organism evidence="4 5">
    <name type="scientific">Ameyamaea chiangmaiensis</name>
    <dbReference type="NCBI Taxonomy" id="442969"/>
    <lineage>
        <taxon>Bacteria</taxon>
        <taxon>Pseudomonadati</taxon>
        <taxon>Pseudomonadota</taxon>
        <taxon>Alphaproteobacteria</taxon>
        <taxon>Acetobacterales</taxon>
        <taxon>Acetobacteraceae</taxon>
        <taxon>Ameyamaea</taxon>
    </lineage>
</organism>
<comment type="similarity">
    <text evidence="1">Belongs to the glycosyltransferase 2 family.</text>
</comment>
<keyword evidence="2" id="KW-0328">Glycosyltransferase</keyword>
<evidence type="ECO:0000313" key="4">
    <source>
        <dbReference type="EMBL" id="NVN42174.1"/>
    </source>
</evidence>
<sequence length="439" mass="46294">QGRATLPPRWRTARHLAALHGSGPHRGQALLGSPLELDVIERCTGIVAIEDGAVRGWVWHPANPAKPPCLTLRDGDGAAGAFVRHYTARTLSTAVSADDPLARPRTIDIPLADLPAGTLHVLDSQGRDLAGSPLAVMPSATHAKTSGTITPRPPRRSPTRAPIAVVVPVHGQRAVTLACLDAVCAAPTIARIIVVEDGRIDAALSKALDARERSGAITLLRHDRARGFPAAANAGLRAAAGCDVVLLNSDTLVPPGWLERLADIAYASPATGSVTPLSNDATILSYPDREGGNPVPDLAETVALDQLAQEACAASGHRAVPIPTAVGFCTFLRHDCLAQTGLLRGDLFAQGYGEENDLCMRAAALGWHHVAAPGVFVAHVGSASFGANRAALLERNLKILHLLHPDYDLLVQAHIQDDPLAPARRALDLARWRATRDRP</sequence>
<evidence type="ECO:0000256" key="1">
    <source>
        <dbReference type="ARBA" id="ARBA00006739"/>
    </source>
</evidence>
<reference evidence="4 5" key="1">
    <citation type="submission" date="2020-06" db="EMBL/GenBank/DDBJ databases">
        <title>Description of novel acetic acid bacteria.</title>
        <authorList>
            <person name="Sombolestani A."/>
        </authorList>
    </citation>
    <scope>NUCLEOTIDE SEQUENCE [LARGE SCALE GENOMIC DNA]</scope>
    <source>
        <strain evidence="4 5">LMG 27010</strain>
    </source>
</reference>
<evidence type="ECO:0000256" key="3">
    <source>
        <dbReference type="ARBA" id="ARBA00022679"/>
    </source>
</evidence>
<feature type="non-terminal residue" evidence="4">
    <location>
        <position position="1"/>
    </location>
</feature>
<evidence type="ECO:0000256" key="2">
    <source>
        <dbReference type="ARBA" id="ARBA00022676"/>
    </source>
</evidence>
<dbReference type="Pfam" id="PF13641">
    <property type="entry name" value="Glyco_tranf_2_3"/>
    <property type="match status" value="1"/>
</dbReference>
<name>A0A850PDE4_9PROT</name>
<dbReference type="InterPro" id="IPR029044">
    <property type="entry name" value="Nucleotide-diphossugar_trans"/>
</dbReference>
<dbReference type="RefSeq" id="WP_176614971.1">
    <property type="nucleotide sequence ID" value="NZ_JABXXR010000308.1"/>
</dbReference>
<dbReference type="Gene3D" id="3.90.550.10">
    <property type="entry name" value="Spore Coat Polysaccharide Biosynthesis Protein SpsA, Chain A"/>
    <property type="match status" value="1"/>
</dbReference>
<accession>A0A850PDE4</accession>
<keyword evidence="5" id="KW-1185">Reference proteome</keyword>
<proteinExistence type="inferred from homology"/>
<dbReference type="EMBL" id="JABXXR010000308">
    <property type="protein sequence ID" value="NVN42174.1"/>
    <property type="molecule type" value="Genomic_DNA"/>
</dbReference>
<gene>
    <name evidence="4" type="ORF">HUK82_16640</name>
</gene>
<dbReference type="PANTHER" id="PTHR43179">
    <property type="entry name" value="RHAMNOSYLTRANSFERASE WBBL"/>
    <property type="match status" value="1"/>
</dbReference>
<dbReference type="SUPFAM" id="SSF53448">
    <property type="entry name" value="Nucleotide-diphospho-sugar transferases"/>
    <property type="match status" value="1"/>
</dbReference>
<dbReference type="GO" id="GO:0016757">
    <property type="term" value="F:glycosyltransferase activity"/>
    <property type="evidence" value="ECO:0007669"/>
    <property type="project" value="UniProtKB-KW"/>
</dbReference>
<protein>
    <submittedName>
        <fullName evidence="4">Glycosyltransferase family 2 protein</fullName>
    </submittedName>
</protein>
<dbReference type="AlphaFoldDB" id="A0A850PDE4"/>
<dbReference type="Proteomes" id="UP000585665">
    <property type="component" value="Unassembled WGS sequence"/>
</dbReference>
<dbReference type="PANTHER" id="PTHR43179:SF12">
    <property type="entry name" value="GALACTOFURANOSYLTRANSFERASE GLFT2"/>
    <property type="match status" value="1"/>
</dbReference>
<keyword evidence="3 4" id="KW-0808">Transferase</keyword>